<dbReference type="InterPro" id="IPR029023">
    <property type="entry name" value="Tensin_phosphatase"/>
</dbReference>
<dbReference type="CDD" id="cd14509">
    <property type="entry name" value="PTP_PTEN"/>
    <property type="match status" value="1"/>
</dbReference>
<feature type="region of interest" description="Disordered" evidence="7">
    <location>
        <begin position="923"/>
        <end position="963"/>
    </location>
</feature>
<evidence type="ECO:0000256" key="7">
    <source>
        <dbReference type="SAM" id="MobiDB-lite"/>
    </source>
</evidence>
<evidence type="ECO:0000259" key="9">
    <source>
        <dbReference type="PROSITE" id="PS51181"/>
    </source>
</evidence>
<dbReference type="EnsemblMetazoa" id="ADIR004831-RA">
    <property type="protein sequence ID" value="ADIR004831-PA"/>
    <property type="gene ID" value="ADIR004831"/>
</dbReference>
<keyword evidence="12" id="KW-1185">Reference proteome</keyword>
<dbReference type="SMART" id="SM01301">
    <property type="entry name" value="PTPlike_phytase"/>
    <property type="match status" value="1"/>
</dbReference>
<reference evidence="11" key="2">
    <citation type="submission" date="2020-05" db="UniProtKB">
        <authorList>
            <consortium name="EnsemblMetazoa"/>
        </authorList>
    </citation>
    <scope>IDENTIFICATION</scope>
    <source>
        <strain evidence="11">WRAIR2</strain>
    </source>
</reference>
<keyword evidence="3" id="KW-0378">Hydrolase</keyword>
<accession>A0A182NB05</accession>
<evidence type="ECO:0000256" key="2">
    <source>
        <dbReference type="ARBA" id="ARBA00007881"/>
    </source>
</evidence>
<dbReference type="SUPFAM" id="SSF49562">
    <property type="entry name" value="C2 domain (Calcium/lipid-binding domain, CaLB)"/>
    <property type="match status" value="1"/>
</dbReference>
<feature type="domain" description="Phosphatase tensin-type" evidence="9">
    <location>
        <begin position="17"/>
        <end position="188"/>
    </location>
</feature>
<keyword evidence="5" id="KW-0443">Lipid metabolism</keyword>
<dbReference type="VEuPathDB" id="VectorBase:ADIR004831"/>
<organism evidence="11 12">
    <name type="scientific">Anopheles dirus</name>
    <dbReference type="NCBI Taxonomy" id="7168"/>
    <lineage>
        <taxon>Eukaryota</taxon>
        <taxon>Metazoa</taxon>
        <taxon>Ecdysozoa</taxon>
        <taxon>Arthropoda</taxon>
        <taxon>Hexapoda</taxon>
        <taxon>Insecta</taxon>
        <taxon>Pterygota</taxon>
        <taxon>Neoptera</taxon>
        <taxon>Endopterygota</taxon>
        <taxon>Diptera</taxon>
        <taxon>Nematocera</taxon>
        <taxon>Culicoidea</taxon>
        <taxon>Culicidae</taxon>
        <taxon>Anophelinae</taxon>
        <taxon>Anopheles</taxon>
    </lineage>
</organism>
<feature type="compositionally biased region" description="Polar residues" evidence="7">
    <location>
        <begin position="1068"/>
        <end position="1079"/>
    </location>
</feature>
<feature type="compositionally biased region" description="Acidic residues" evidence="7">
    <location>
        <begin position="453"/>
        <end position="465"/>
    </location>
</feature>
<dbReference type="PROSITE" id="PS50056">
    <property type="entry name" value="TYR_PHOSPHATASE_2"/>
    <property type="match status" value="1"/>
</dbReference>
<evidence type="ECO:0000256" key="6">
    <source>
        <dbReference type="ARBA" id="ARBA00023273"/>
    </source>
</evidence>
<feature type="region of interest" description="Disordered" evidence="7">
    <location>
        <begin position="329"/>
        <end position="390"/>
    </location>
</feature>
<evidence type="ECO:0000313" key="11">
    <source>
        <dbReference type="EnsemblMetazoa" id="ADIR004831-PA"/>
    </source>
</evidence>
<dbReference type="InterPro" id="IPR016130">
    <property type="entry name" value="Tyr_Pase_AS"/>
</dbReference>
<dbReference type="PANTHER" id="PTHR12305">
    <property type="entry name" value="PHOSPHATASE WITH HOMOLOGY TO TENSIN"/>
    <property type="match status" value="1"/>
</dbReference>
<dbReference type="GO" id="GO:0004721">
    <property type="term" value="F:phosphoprotein phosphatase activity"/>
    <property type="evidence" value="ECO:0007669"/>
    <property type="project" value="UniProtKB-KW"/>
</dbReference>
<sequence>MANRPNIIREMVSGQRKRYTEDGFNLDLSYITHNIIAMGFPAENMEAFYRNKREDVLKFLNEKHDKKYKVYNLCAERSYIGEILFPYYDLYPFKDHNPPDIELINKFCKDVHNFLSADRSHVVAIHCKAGKGRTGTMICCYLLYSNTFQTANEALTYYAEKRTKDKKGVTIPSQRRYVQYYEQLLRNNLKYKEVSLYILELRISPADVPLKSGSIKLKGTKDPLPLVDFQRSGDYILVVLDRCMPLKGDVKVEFGRTKLDKGWHFWFNTFFVERAANYDSQGRLVLTLDKMEIDDAHKGNARKCPEQVQVFLKPSGKYSECLDARRKLPPLPQPLADGNQLPYATPNNHHQLHYQQQQQQATPQQQQPQQRHQTALMDPSNHNQSLVPNYNDVPQQQHQALVNNNRASLGNSQQNSSIYCNIAMNPPDVDRQTQQQQLNHSGGSSEEISGTDSVEDEEEGEEGWESGECQTVVSETMCKSRTTTTATTSATTANTTTATYATVATTTTTPHTKSNQTSSSSSAVIRFPSKPPPVAVAEAAAGETTVAGSQTCTTTTSLSSPSAPRRCISDNENYLLTRSSCGLISKGSNSSSNQLVEHREHCSSVSKTTTTGNSNDIPVLNPTWSPEGGSSLAVMLYDAKSLPYGYDAGGDRRRGLQESHTLLVAGTEGSSPPSVQSAVGLGLVGVSGGLGAVEENTTLSGTSGGGGEGNKEESSKHSSSSSPFRRFSLAMRRKKKRSLKLKHTATGGSNGGGNALYGSCASNLSGVSMGNGSAKGIGAGATGADGKGGGSRTKLKFRWLRNMRSDPNLKETLAKSVQLRTNTATPIVVSVTKSTPTTTMTTATASVTIPKSPTVVAKMPIPDAADVEPPVAGSKKGVCCNLPTDYYSFLCDNQLSYESPSKSPGHLMRLEMVLARRPSTIEEVLQQHQSEPPTPPPQQPPSPPTPPSQPTAITVSDSSSDCSVVKPRANNVKIGFNVSPASPAMETESLGSIESSFEIINRCDAPIEPPVERADGFCNKLLHHIVTSVGSGGGGGTGRAVEEGKKTGESTSNVTIAMRRSSSSSSSLTAAQTLPQNASEDGGTGAGESPVLARSNRCAPFSFRELKAAMKIPIPKHRSQATASSSSSSSSSNIASGGGPVVRSIERTLSAPVAVQTLDSSVVGGSSASSVAANSSNASTGCATATSSPPTAPRALNRSLSDRQLGGGGDDHRSGH</sequence>
<dbReference type="SUPFAM" id="SSF52799">
    <property type="entry name" value="(Phosphotyrosine protein) phosphatases II"/>
    <property type="match status" value="1"/>
</dbReference>
<dbReference type="Gene3D" id="3.90.190.10">
    <property type="entry name" value="Protein tyrosine phosphatase superfamily"/>
    <property type="match status" value="1"/>
</dbReference>
<feature type="region of interest" description="Disordered" evidence="7">
    <location>
        <begin position="1116"/>
        <end position="1139"/>
    </location>
</feature>
<dbReference type="FunFam" id="3.90.190.10:FF:000029">
    <property type="entry name" value="Phosphatidylinositol 3,4,5-trisphosphate 3-phosphatase and dual-specificity protein phosphatase PTEN"/>
    <property type="match status" value="1"/>
</dbReference>
<feature type="region of interest" description="Disordered" evidence="7">
    <location>
        <begin position="694"/>
        <end position="754"/>
    </location>
</feature>
<keyword evidence="4" id="KW-0904">Protein phosphatase</keyword>
<dbReference type="PROSITE" id="PS00383">
    <property type="entry name" value="TYR_PHOSPHATASE_1"/>
    <property type="match status" value="1"/>
</dbReference>
<evidence type="ECO:0000256" key="5">
    <source>
        <dbReference type="ARBA" id="ARBA00023098"/>
    </source>
</evidence>
<comment type="subcellular location">
    <subcellularLocation>
        <location evidence="1">Cell projection</location>
        <location evidence="1">Neuron projection</location>
    </subcellularLocation>
</comment>
<dbReference type="Gene3D" id="2.60.40.1110">
    <property type="match status" value="1"/>
</dbReference>
<feature type="compositionally biased region" description="Polar residues" evidence="7">
    <location>
        <begin position="1180"/>
        <end position="1189"/>
    </location>
</feature>
<dbReference type="Pfam" id="PF10409">
    <property type="entry name" value="PTEN_C2"/>
    <property type="match status" value="1"/>
</dbReference>
<dbReference type="PANTHER" id="PTHR12305:SF60">
    <property type="entry name" value="PHOSPHATIDYLINOSITOL 3,4,5-TRISPHOSPHATE 3-PHOSPHATASE TPTE2-RELATED"/>
    <property type="match status" value="1"/>
</dbReference>
<dbReference type="InterPro" id="IPR003595">
    <property type="entry name" value="Tyr_Pase_cat"/>
</dbReference>
<evidence type="ECO:0000259" key="10">
    <source>
        <dbReference type="PROSITE" id="PS51182"/>
    </source>
</evidence>
<dbReference type="SMART" id="SM01326">
    <property type="entry name" value="PTEN_C2"/>
    <property type="match status" value="1"/>
</dbReference>
<dbReference type="InterPro" id="IPR057023">
    <property type="entry name" value="PTP-SAK"/>
</dbReference>
<feature type="compositionally biased region" description="Polar residues" evidence="7">
    <location>
        <begin position="380"/>
        <end position="390"/>
    </location>
</feature>
<dbReference type="GO" id="GO:0006629">
    <property type="term" value="P:lipid metabolic process"/>
    <property type="evidence" value="ECO:0007669"/>
    <property type="project" value="UniProtKB-KW"/>
</dbReference>
<evidence type="ECO:0000256" key="4">
    <source>
        <dbReference type="ARBA" id="ARBA00022912"/>
    </source>
</evidence>
<evidence type="ECO:0000259" key="8">
    <source>
        <dbReference type="PROSITE" id="PS50056"/>
    </source>
</evidence>
<dbReference type="GO" id="GO:0016314">
    <property type="term" value="F:phosphatidylinositol-3,4,5-trisphosphate 3-phosphatase activity"/>
    <property type="evidence" value="ECO:0007669"/>
    <property type="project" value="TreeGrafter"/>
</dbReference>
<feature type="domain" description="Tyrosine specific protein phosphatases" evidence="8">
    <location>
        <begin position="105"/>
        <end position="178"/>
    </location>
</feature>
<feature type="compositionally biased region" description="Polar residues" evidence="7">
    <location>
        <begin position="432"/>
        <end position="452"/>
    </location>
</feature>
<proteinExistence type="inferred from homology"/>
<feature type="compositionally biased region" description="Basic residues" evidence="7">
    <location>
        <begin position="731"/>
        <end position="743"/>
    </location>
</feature>
<feature type="compositionally biased region" description="Pro residues" evidence="7">
    <location>
        <begin position="932"/>
        <end position="949"/>
    </location>
</feature>
<dbReference type="PROSITE" id="PS51182">
    <property type="entry name" value="C2_TENSIN"/>
    <property type="match status" value="1"/>
</dbReference>
<feature type="compositionally biased region" description="Low complexity" evidence="7">
    <location>
        <begin position="353"/>
        <end position="376"/>
    </location>
</feature>
<dbReference type="InterPro" id="IPR035892">
    <property type="entry name" value="C2_domain_sf"/>
</dbReference>
<feature type="region of interest" description="Disordered" evidence="7">
    <location>
        <begin position="1162"/>
        <end position="1216"/>
    </location>
</feature>
<dbReference type="Pfam" id="PF22784">
    <property type="entry name" value="PTP-SAK"/>
    <property type="match status" value="1"/>
</dbReference>
<comment type="similarity">
    <text evidence="2">Belongs to the PTEN phosphatase protein family.</text>
</comment>
<dbReference type="PROSITE" id="PS51181">
    <property type="entry name" value="PPASE_TENSIN"/>
    <property type="match status" value="1"/>
</dbReference>
<evidence type="ECO:0000256" key="3">
    <source>
        <dbReference type="ARBA" id="ARBA00022801"/>
    </source>
</evidence>
<feature type="region of interest" description="Disordered" evidence="7">
    <location>
        <begin position="421"/>
        <end position="469"/>
    </location>
</feature>
<dbReference type="GO" id="GO:0043005">
    <property type="term" value="C:neuron projection"/>
    <property type="evidence" value="ECO:0007669"/>
    <property type="project" value="UniProtKB-SubCell"/>
</dbReference>
<dbReference type="InterPro" id="IPR000387">
    <property type="entry name" value="Tyr_Pase_dom"/>
</dbReference>
<reference evidence="12" key="1">
    <citation type="submission" date="2013-03" db="EMBL/GenBank/DDBJ databases">
        <title>The Genome Sequence of Anopheles dirus WRAIR2.</title>
        <authorList>
            <consortium name="The Broad Institute Genomics Platform"/>
            <person name="Neafsey D.E."/>
            <person name="Walton C."/>
            <person name="Walker B."/>
            <person name="Young S.K."/>
            <person name="Zeng Q."/>
            <person name="Gargeya S."/>
            <person name="Fitzgerald M."/>
            <person name="Haas B."/>
            <person name="Abouelleil A."/>
            <person name="Allen A.W."/>
            <person name="Alvarado L."/>
            <person name="Arachchi H.M."/>
            <person name="Berlin A.M."/>
            <person name="Chapman S.B."/>
            <person name="Gainer-Dewar J."/>
            <person name="Goldberg J."/>
            <person name="Griggs A."/>
            <person name="Gujja S."/>
            <person name="Hansen M."/>
            <person name="Howarth C."/>
            <person name="Imamovic A."/>
            <person name="Ireland A."/>
            <person name="Larimer J."/>
            <person name="McCowan C."/>
            <person name="Murphy C."/>
            <person name="Pearson M."/>
            <person name="Poon T.W."/>
            <person name="Priest M."/>
            <person name="Roberts A."/>
            <person name="Saif S."/>
            <person name="Shea T."/>
            <person name="Sisk P."/>
            <person name="Sykes S."/>
            <person name="Wortman J."/>
            <person name="Nusbaum C."/>
            <person name="Birren B."/>
        </authorList>
    </citation>
    <scope>NUCLEOTIDE SEQUENCE [LARGE SCALE GENOMIC DNA]</scope>
    <source>
        <strain evidence="12">WRAIR2</strain>
    </source>
</reference>
<feature type="compositionally biased region" description="Low complexity" evidence="7">
    <location>
        <begin position="1162"/>
        <end position="1179"/>
    </location>
</feature>
<dbReference type="STRING" id="7168.A0A182NB05"/>
<dbReference type="InterPro" id="IPR014020">
    <property type="entry name" value="Tensin_C2-dom"/>
</dbReference>
<evidence type="ECO:0000313" key="12">
    <source>
        <dbReference type="Proteomes" id="UP000075884"/>
    </source>
</evidence>
<dbReference type="AlphaFoldDB" id="A0A182NB05"/>
<name>A0A182NB05_9DIPT</name>
<feature type="domain" description="C2 tensin-type" evidence="10">
    <location>
        <begin position="191"/>
        <end position="317"/>
    </location>
</feature>
<keyword evidence="6" id="KW-0966">Cell projection</keyword>
<dbReference type="Proteomes" id="UP000075884">
    <property type="component" value="Unassembled WGS sequence"/>
</dbReference>
<dbReference type="InterPro" id="IPR029021">
    <property type="entry name" value="Prot-tyrosine_phosphatase-like"/>
</dbReference>
<dbReference type="SMART" id="SM00404">
    <property type="entry name" value="PTPc_motif"/>
    <property type="match status" value="1"/>
</dbReference>
<feature type="region of interest" description="Disordered" evidence="7">
    <location>
        <begin position="1031"/>
        <end position="1091"/>
    </location>
</feature>
<dbReference type="InterPro" id="IPR045101">
    <property type="entry name" value="PTP_PTEN"/>
</dbReference>
<protein>
    <submittedName>
        <fullName evidence="11">Uncharacterized protein</fullName>
    </submittedName>
</protein>
<dbReference type="GO" id="GO:0005829">
    <property type="term" value="C:cytosol"/>
    <property type="evidence" value="ECO:0007669"/>
    <property type="project" value="TreeGrafter"/>
</dbReference>
<dbReference type="InterPro" id="IPR051281">
    <property type="entry name" value="Dual-spec_lipid-protein_phosph"/>
</dbReference>
<evidence type="ECO:0000256" key="1">
    <source>
        <dbReference type="ARBA" id="ARBA00004487"/>
    </source>
</evidence>